<evidence type="ECO:0000313" key="2">
    <source>
        <dbReference type="Proteomes" id="UP000434172"/>
    </source>
</evidence>
<proteinExistence type="predicted"/>
<organism evidence="1 2">
    <name type="scientific">Colletotrichum asianum</name>
    <dbReference type="NCBI Taxonomy" id="702518"/>
    <lineage>
        <taxon>Eukaryota</taxon>
        <taxon>Fungi</taxon>
        <taxon>Dikarya</taxon>
        <taxon>Ascomycota</taxon>
        <taxon>Pezizomycotina</taxon>
        <taxon>Sordariomycetes</taxon>
        <taxon>Hypocreomycetidae</taxon>
        <taxon>Glomerellales</taxon>
        <taxon>Glomerellaceae</taxon>
        <taxon>Colletotrichum</taxon>
        <taxon>Colletotrichum gloeosporioides species complex</taxon>
    </lineage>
</organism>
<protein>
    <submittedName>
        <fullName evidence="1">Uncharacterized protein</fullName>
    </submittedName>
</protein>
<evidence type="ECO:0000313" key="1">
    <source>
        <dbReference type="EMBL" id="KAF0318434.1"/>
    </source>
</evidence>
<reference evidence="1 2" key="1">
    <citation type="submission" date="2019-12" db="EMBL/GenBank/DDBJ databases">
        <title>A genome sequence resource for the geographically widespread anthracnose pathogen Colletotrichum asianum.</title>
        <authorList>
            <person name="Meng Y."/>
        </authorList>
    </citation>
    <scope>NUCLEOTIDE SEQUENCE [LARGE SCALE GENOMIC DNA]</scope>
    <source>
        <strain evidence="1 2">ICMP 18580</strain>
    </source>
</reference>
<name>A0A8H3W1X7_9PEZI</name>
<keyword evidence="2" id="KW-1185">Reference proteome</keyword>
<gene>
    <name evidence="1" type="ORF">GQ607_014352</name>
</gene>
<comment type="caution">
    <text evidence="1">The sequence shown here is derived from an EMBL/GenBank/DDBJ whole genome shotgun (WGS) entry which is preliminary data.</text>
</comment>
<dbReference type="AlphaFoldDB" id="A0A8H3W1X7"/>
<dbReference type="EMBL" id="WOWK01000110">
    <property type="protein sequence ID" value="KAF0318434.1"/>
    <property type="molecule type" value="Genomic_DNA"/>
</dbReference>
<sequence>MSDHIQKRNHFNAGSVVNLIADSKSVKVGAEK</sequence>
<accession>A0A8H3W1X7</accession>
<dbReference type="Proteomes" id="UP000434172">
    <property type="component" value="Unassembled WGS sequence"/>
</dbReference>